<dbReference type="eggNOG" id="COG2249">
    <property type="taxonomic scope" value="Bacteria"/>
</dbReference>
<organism evidence="4 5">
    <name type="scientific">Treponema brennaborense (strain DSM 12168 / CIP 105900 / DD5/3)</name>
    <dbReference type="NCBI Taxonomy" id="906968"/>
    <lineage>
        <taxon>Bacteria</taxon>
        <taxon>Pseudomonadati</taxon>
        <taxon>Spirochaetota</taxon>
        <taxon>Spirochaetia</taxon>
        <taxon>Spirochaetales</taxon>
        <taxon>Treponemataceae</taxon>
        <taxon>Treponema</taxon>
    </lineage>
</organism>
<dbReference type="Proteomes" id="UP000006546">
    <property type="component" value="Chromosome"/>
</dbReference>
<accession>F4LJV9</accession>
<dbReference type="GO" id="GO:0005829">
    <property type="term" value="C:cytosol"/>
    <property type="evidence" value="ECO:0007669"/>
    <property type="project" value="TreeGrafter"/>
</dbReference>
<feature type="domain" description="Flavodoxin-like fold" evidence="3">
    <location>
        <begin position="1"/>
        <end position="180"/>
    </location>
</feature>
<evidence type="ECO:0000256" key="1">
    <source>
        <dbReference type="ARBA" id="ARBA00006252"/>
    </source>
</evidence>
<dbReference type="AlphaFoldDB" id="F4LJV9"/>
<sequence length="196" mass="21805">MNVFIVFAHPCGAAGDSFTARLLHAFIRGLERAGHTYEVSDLYAMNFTTDMSAAEYEREAYYVSDAPIPDDVRAEQEKILKADALAFIYPVFWTEAPAKLVGWFDRVWTFGFAYEPCVMPRFRKALCLACAGHTAEELEKSGMAQAMRSVMLTDRISTRAGIAELHLFGGMSRGQQTRESFAAGHLAEAERLGFAL</sequence>
<dbReference type="PANTHER" id="PTHR10204">
    <property type="entry name" value="NAD P H OXIDOREDUCTASE-RELATED"/>
    <property type="match status" value="1"/>
</dbReference>
<dbReference type="GO" id="GO:0003955">
    <property type="term" value="F:NAD(P)H dehydrogenase (quinone) activity"/>
    <property type="evidence" value="ECO:0007669"/>
    <property type="project" value="TreeGrafter"/>
</dbReference>
<dbReference type="EMBL" id="CP002696">
    <property type="protein sequence ID" value="AEE16439.1"/>
    <property type="molecule type" value="Genomic_DNA"/>
</dbReference>
<dbReference type="OrthoDB" id="9798454at2"/>
<evidence type="ECO:0000259" key="3">
    <source>
        <dbReference type="Pfam" id="PF02525"/>
    </source>
</evidence>
<dbReference type="Pfam" id="PF02525">
    <property type="entry name" value="Flavodoxin_2"/>
    <property type="match status" value="1"/>
</dbReference>
<dbReference type="InterPro" id="IPR029039">
    <property type="entry name" value="Flavoprotein-like_sf"/>
</dbReference>
<protein>
    <submittedName>
        <fullName evidence="4">NAD(P)H dehydrogenase (Quinone)</fullName>
    </submittedName>
</protein>
<dbReference type="HOGENOM" id="CLU_058643_1_1_12"/>
<evidence type="ECO:0000313" key="5">
    <source>
        <dbReference type="Proteomes" id="UP000006546"/>
    </source>
</evidence>
<gene>
    <name evidence="4" type="ordered locus">Trebr_1004</name>
</gene>
<dbReference type="KEGG" id="tbe:Trebr_1004"/>
<dbReference type="SUPFAM" id="SSF52218">
    <property type="entry name" value="Flavoproteins"/>
    <property type="match status" value="1"/>
</dbReference>
<comment type="similarity">
    <text evidence="1">Belongs to the NAD(P)H dehydrogenase (quinone) family.</text>
</comment>
<dbReference type="InterPro" id="IPR051545">
    <property type="entry name" value="NAD(P)H_dehydrogenase_qn"/>
</dbReference>
<keyword evidence="2" id="KW-0560">Oxidoreductase</keyword>
<name>F4LJV9_TREBD</name>
<dbReference type="STRING" id="906968.Trebr_1004"/>
<evidence type="ECO:0000256" key="2">
    <source>
        <dbReference type="ARBA" id="ARBA00023002"/>
    </source>
</evidence>
<keyword evidence="5" id="KW-1185">Reference proteome</keyword>
<reference evidence="5" key="1">
    <citation type="submission" date="2011-04" db="EMBL/GenBank/DDBJ databases">
        <title>The complete genome of Treponema brennaborense DSM 12168.</title>
        <authorList>
            <person name="Lucas S."/>
            <person name="Han J."/>
            <person name="Lapidus A."/>
            <person name="Bruce D."/>
            <person name="Goodwin L."/>
            <person name="Pitluck S."/>
            <person name="Peters L."/>
            <person name="Kyrpides N."/>
            <person name="Mavromatis K."/>
            <person name="Ivanova N."/>
            <person name="Mikhailova N."/>
            <person name="Pagani I."/>
            <person name="Teshima H."/>
            <person name="Detter J.C."/>
            <person name="Tapia R."/>
            <person name="Han C."/>
            <person name="Land M."/>
            <person name="Hauser L."/>
            <person name="Markowitz V."/>
            <person name="Cheng J.-F."/>
            <person name="Hugenholtz P."/>
            <person name="Woyke T."/>
            <person name="Wu D."/>
            <person name="Gronow S."/>
            <person name="Wellnitz S."/>
            <person name="Brambilla E."/>
            <person name="Klenk H.-P."/>
            <person name="Eisen J.A."/>
        </authorList>
    </citation>
    <scope>NUCLEOTIDE SEQUENCE [LARGE SCALE GENOMIC DNA]</scope>
    <source>
        <strain evidence="5">DSM 12168 / CIP 105900 / DD5/3</strain>
    </source>
</reference>
<dbReference type="Gene3D" id="3.40.50.360">
    <property type="match status" value="1"/>
</dbReference>
<dbReference type="PANTHER" id="PTHR10204:SF34">
    <property type="entry name" value="NAD(P)H DEHYDROGENASE [QUINONE] 1 ISOFORM 1"/>
    <property type="match status" value="1"/>
</dbReference>
<dbReference type="InterPro" id="IPR003680">
    <property type="entry name" value="Flavodoxin_fold"/>
</dbReference>
<evidence type="ECO:0000313" key="4">
    <source>
        <dbReference type="EMBL" id="AEE16439.1"/>
    </source>
</evidence>
<proteinExistence type="inferred from homology"/>
<dbReference type="RefSeq" id="WP_013758158.1">
    <property type="nucleotide sequence ID" value="NC_015500.1"/>
</dbReference>